<dbReference type="PROSITE" id="PS51257">
    <property type="entry name" value="PROKAR_LIPOPROTEIN"/>
    <property type="match status" value="1"/>
</dbReference>
<comment type="caution">
    <text evidence="1">The sequence shown here is derived from an EMBL/GenBank/DDBJ whole genome shotgun (WGS) entry which is preliminary data.</text>
</comment>
<proteinExistence type="predicted"/>
<name>A0A511YSF0_9FLAO</name>
<dbReference type="OrthoDB" id="1239212at2"/>
<evidence type="ECO:0000313" key="1">
    <source>
        <dbReference type="EMBL" id="GEN78115.1"/>
    </source>
</evidence>
<reference evidence="1 2" key="1">
    <citation type="submission" date="2019-07" db="EMBL/GenBank/DDBJ databases">
        <title>Whole genome shotgun sequence of Chryseobacterium hagamense NBRC 105253.</title>
        <authorList>
            <person name="Hosoyama A."/>
            <person name="Uohara A."/>
            <person name="Ohji S."/>
            <person name="Ichikawa N."/>
        </authorList>
    </citation>
    <scope>NUCLEOTIDE SEQUENCE [LARGE SCALE GENOMIC DNA]</scope>
    <source>
        <strain evidence="1 2">NBRC 105253</strain>
    </source>
</reference>
<protein>
    <submittedName>
        <fullName evidence="1">Uncharacterized protein</fullName>
    </submittedName>
</protein>
<gene>
    <name evidence="1" type="ORF">CHA01nite_38550</name>
</gene>
<sequence>MHKIVFQLFTILLFVLYSCSKNKTGNNTVDRIENKNQTVPQTDWSGKWIYEKKSEDADVPEEQFTLTIVQEGNRIKAQYCAIANSGGKIDCESTKEYNVSGEVRDGKITGEFFSFFDSSGKKGRFEIASINNNEIQWKVISPPQGTFYAPDRCTLARETGSVQAKNSENKSVNLLPVDYKDLESKVKFVSQSEEWLQKSFMKKFDLTADGSAEIFSKDGYEVYLIENMGGDSELVYLISVKGKSVMGGINVADSNGDSSTVKTFSINEKYEISIFAETTGHRKLSEKYVFDKGEFKKY</sequence>
<evidence type="ECO:0000313" key="2">
    <source>
        <dbReference type="Proteomes" id="UP000321863"/>
    </source>
</evidence>
<organism evidence="1 2">
    <name type="scientific">Chryseobacterium hagamense</name>
    <dbReference type="NCBI Taxonomy" id="395935"/>
    <lineage>
        <taxon>Bacteria</taxon>
        <taxon>Pseudomonadati</taxon>
        <taxon>Bacteroidota</taxon>
        <taxon>Flavobacteriia</taxon>
        <taxon>Flavobacteriales</taxon>
        <taxon>Weeksellaceae</taxon>
        <taxon>Chryseobacterium group</taxon>
        <taxon>Chryseobacterium</taxon>
    </lineage>
</organism>
<accession>A0A511YSF0</accession>
<dbReference type="Proteomes" id="UP000321863">
    <property type="component" value="Unassembled WGS sequence"/>
</dbReference>
<dbReference type="RefSeq" id="WP_146944526.1">
    <property type="nucleotide sequence ID" value="NZ_BJYJ01000049.1"/>
</dbReference>
<dbReference type="EMBL" id="BJYJ01000049">
    <property type="protein sequence ID" value="GEN78115.1"/>
    <property type="molecule type" value="Genomic_DNA"/>
</dbReference>
<dbReference type="AlphaFoldDB" id="A0A511YSF0"/>
<keyword evidence="2" id="KW-1185">Reference proteome</keyword>